<dbReference type="PRINTS" id="PR00260">
    <property type="entry name" value="CHEMTRNSDUCR"/>
</dbReference>
<dbReference type="CDD" id="cd12912">
    <property type="entry name" value="PDC2_MCP_like"/>
    <property type="match status" value="1"/>
</dbReference>
<dbReference type="CDD" id="cd12914">
    <property type="entry name" value="PDC1_DGC_like"/>
    <property type="match status" value="1"/>
</dbReference>
<evidence type="ECO:0000313" key="14">
    <source>
        <dbReference type="EMBL" id="TYO96880.1"/>
    </source>
</evidence>
<dbReference type="AlphaFoldDB" id="A0A5S4ZXA1"/>
<feature type="coiled-coil region" evidence="10">
    <location>
        <begin position="390"/>
        <end position="417"/>
    </location>
</feature>
<dbReference type="GO" id="GO:0006935">
    <property type="term" value="P:chemotaxis"/>
    <property type="evidence" value="ECO:0007669"/>
    <property type="project" value="UniProtKB-KW"/>
</dbReference>
<dbReference type="InterPro" id="IPR003660">
    <property type="entry name" value="HAMP_dom"/>
</dbReference>
<dbReference type="GO" id="GO:0007165">
    <property type="term" value="P:signal transduction"/>
    <property type="evidence" value="ECO:0007669"/>
    <property type="project" value="UniProtKB-KW"/>
</dbReference>
<dbReference type="InterPro" id="IPR029151">
    <property type="entry name" value="Sensor-like_sf"/>
</dbReference>
<dbReference type="InterPro" id="IPR033479">
    <property type="entry name" value="dCache_1"/>
</dbReference>
<dbReference type="Gene3D" id="1.10.287.950">
    <property type="entry name" value="Methyl-accepting chemotaxis protein"/>
    <property type="match status" value="1"/>
</dbReference>
<evidence type="ECO:0000313" key="15">
    <source>
        <dbReference type="Proteomes" id="UP000323166"/>
    </source>
</evidence>
<evidence type="ECO:0000259" key="13">
    <source>
        <dbReference type="PROSITE" id="PS50885"/>
    </source>
</evidence>
<keyword evidence="4 11" id="KW-0812">Transmembrane</keyword>
<keyword evidence="7 9" id="KW-0807">Transducer</keyword>
<dbReference type="PANTHER" id="PTHR32089">
    <property type="entry name" value="METHYL-ACCEPTING CHEMOTAXIS PROTEIN MCPB"/>
    <property type="match status" value="1"/>
</dbReference>
<sequence>MRSLKVKLILIIALTSVLLLGSISYINYNKAATVLDEQLRNIALISAEDNARIIDEWLQGIIKEANALAASTDVRSRDPQACLPVLNRVIEKHDEYALVYVTDKEGNSIGTNGMSTNYTDRDYFQEAMQGKPCVSNPLLGKTTGQMIFVVAVPIYKEDQASPDGIVGIVVTVDYLQQLAENMRINGHGYGFIQGPDMTTIAHPNEEWINTREILNSGDESLTEVLNLMSQGKKGHAIYVHQGIKKIMAYAPVKTTGWAVAQTADLSDVLAPLTGIRNSNMLVTLIGFIIMALVSIIIASFITNPLVKLGKTAEMIALGDLTQQVTVSNSKDELGVLEEAFKKMVDNLRAMIASIQSSSDKLASYSQELASSSEEVSANIEEMANTTSDMAKNSAHEAEDANKSVDEYEQVHQAAEEGNKAVKKTVESINAIASGAKGVAASIESLGAKSGKIGEIINTVTNIADQTNLLALNAAIEAARAGEYGKGFAVVAEEVRKLAEQSSVASNEIGQLVKDIQSEVSNVVELMNSQRTRVGAGVQVAGNAGASLEQIIKAVEKNTSVIRAVAASSSQANAGMQQLAALNEQIASTVQQISSAAQELANIAGALQSEVAKFKLSDRQS</sequence>
<evidence type="ECO:0000256" key="6">
    <source>
        <dbReference type="ARBA" id="ARBA00023136"/>
    </source>
</evidence>
<protein>
    <submittedName>
        <fullName evidence="14">Methyl-accepting chemotaxis protein</fullName>
    </submittedName>
</protein>
<proteinExistence type="inferred from homology"/>
<evidence type="ECO:0000256" key="8">
    <source>
        <dbReference type="ARBA" id="ARBA00029447"/>
    </source>
</evidence>
<dbReference type="CDD" id="cd11386">
    <property type="entry name" value="MCP_signal"/>
    <property type="match status" value="1"/>
</dbReference>
<dbReference type="Proteomes" id="UP000323166">
    <property type="component" value="Unassembled WGS sequence"/>
</dbReference>
<dbReference type="CDD" id="cd06225">
    <property type="entry name" value="HAMP"/>
    <property type="match status" value="1"/>
</dbReference>
<dbReference type="SUPFAM" id="SSF58104">
    <property type="entry name" value="Methyl-accepting chemotaxis protein (MCP) signaling domain"/>
    <property type="match status" value="1"/>
</dbReference>
<evidence type="ECO:0000256" key="11">
    <source>
        <dbReference type="SAM" id="Phobius"/>
    </source>
</evidence>
<keyword evidence="5 11" id="KW-1133">Transmembrane helix</keyword>
<keyword evidence="15" id="KW-1185">Reference proteome</keyword>
<evidence type="ECO:0000256" key="2">
    <source>
        <dbReference type="ARBA" id="ARBA00022475"/>
    </source>
</evidence>
<keyword evidence="2" id="KW-1003">Cell membrane</keyword>
<dbReference type="PROSITE" id="PS50111">
    <property type="entry name" value="CHEMOTAXIS_TRANSDUC_2"/>
    <property type="match status" value="1"/>
</dbReference>
<evidence type="ECO:0000256" key="5">
    <source>
        <dbReference type="ARBA" id="ARBA00022989"/>
    </source>
</evidence>
<dbReference type="SMART" id="SM00283">
    <property type="entry name" value="MA"/>
    <property type="match status" value="1"/>
</dbReference>
<accession>A0A5S4ZXA1</accession>
<keyword evidence="3" id="KW-0145">Chemotaxis</keyword>
<comment type="subcellular location">
    <subcellularLocation>
        <location evidence="1">Cell membrane</location>
        <topology evidence="1">Multi-pass membrane protein</topology>
    </subcellularLocation>
</comment>
<dbReference type="Gene3D" id="3.30.450.20">
    <property type="entry name" value="PAS domain"/>
    <property type="match status" value="1"/>
</dbReference>
<keyword evidence="10" id="KW-0175">Coiled coil</keyword>
<organism evidence="14 15">
    <name type="scientific">Desulfallas thermosapovorans DSM 6562</name>
    <dbReference type="NCBI Taxonomy" id="1121431"/>
    <lineage>
        <taxon>Bacteria</taxon>
        <taxon>Bacillati</taxon>
        <taxon>Bacillota</taxon>
        <taxon>Clostridia</taxon>
        <taxon>Eubacteriales</taxon>
        <taxon>Desulfallaceae</taxon>
        <taxon>Desulfallas</taxon>
    </lineage>
</organism>
<name>A0A5S4ZXA1_9FIRM</name>
<dbReference type="Pfam" id="PF00015">
    <property type="entry name" value="MCPsignal"/>
    <property type="match status" value="1"/>
</dbReference>
<dbReference type="Pfam" id="PF02743">
    <property type="entry name" value="dCache_1"/>
    <property type="match status" value="1"/>
</dbReference>
<evidence type="ECO:0000256" key="1">
    <source>
        <dbReference type="ARBA" id="ARBA00004651"/>
    </source>
</evidence>
<dbReference type="GO" id="GO:0004888">
    <property type="term" value="F:transmembrane signaling receptor activity"/>
    <property type="evidence" value="ECO:0007669"/>
    <property type="project" value="InterPro"/>
</dbReference>
<keyword evidence="6 11" id="KW-0472">Membrane</keyword>
<evidence type="ECO:0000256" key="7">
    <source>
        <dbReference type="ARBA" id="ARBA00023224"/>
    </source>
</evidence>
<evidence type="ECO:0000256" key="3">
    <source>
        <dbReference type="ARBA" id="ARBA00022500"/>
    </source>
</evidence>
<dbReference type="InterPro" id="IPR004089">
    <property type="entry name" value="MCPsignal_dom"/>
</dbReference>
<dbReference type="InterPro" id="IPR004090">
    <property type="entry name" value="Chemotax_Me-accpt_rcpt"/>
</dbReference>
<evidence type="ECO:0000256" key="10">
    <source>
        <dbReference type="SAM" id="Coils"/>
    </source>
</evidence>
<dbReference type="PANTHER" id="PTHR32089:SF112">
    <property type="entry name" value="LYSOZYME-LIKE PROTEIN-RELATED"/>
    <property type="match status" value="1"/>
</dbReference>
<feature type="domain" description="Methyl-accepting transducer" evidence="12">
    <location>
        <begin position="350"/>
        <end position="593"/>
    </location>
</feature>
<dbReference type="EMBL" id="VNHM01000003">
    <property type="protein sequence ID" value="TYO96880.1"/>
    <property type="molecule type" value="Genomic_DNA"/>
</dbReference>
<dbReference type="GO" id="GO:0005886">
    <property type="term" value="C:plasma membrane"/>
    <property type="evidence" value="ECO:0007669"/>
    <property type="project" value="UniProtKB-SubCell"/>
</dbReference>
<feature type="transmembrane region" description="Helical" evidence="11">
    <location>
        <begin position="280"/>
        <end position="301"/>
    </location>
</feature>
<evidence type="ECO:0000259" key="12">
    <source>
        <dbReference type="PROSITE" id="PS50111"/>
    </source>
</evidence>
<comment type="similarity">
    <text evidence="8">Belongs to the methyl-accepting chemotaxis (MCP) protein family.</text>
</comment>
<dbReference type="RefSeq" id="WP_166510749.1">
    <property type="nucleotide sequence ID" value="NZ_VNHM01000003.1"/>
</dbReference>
<dbReference type="SUPFAM" id="SSF103190">
    <property type="entry name" value="Sensory domain-like"/>
    <property type="match status" value="1"/>
</dbReference>
<feature type="domain" description="HAMP" evidence="13">
    <location>
        <begin position="299"/>
        <end position="352"/>
    </location>
</feature>
<dbReference type="Pfam" id="PF00672">
    <property type="entry name" value="HAMP"/>
    <property type="match status" value="1"/>
</dbReference>
<dbReference type="PROSITE" id="PS50885">
    <property type="entry name" value="HAMP"/>
    <property type="match status" value="1"/>
</dbReference>
<dbReference type="FunFam" id="1.10.287.950:FF:000001">
    <property type="entry name" value="Methyl-accepting chemotaxis sensory transducer"/>
    <property type="match status" value="1"/>
</dbReference>
<evidence type="ECO:0000256" key="4">
    <source>
        <dbReference type="ARBA" id="ARBA00022692"/>
    </source>
</evidence>
<reference evidence="14 15" key="1">
    <citation type="submission" date="2019-07" db="EMBL/GenBank/DDBJ databases">
        <title>Genomic Encyclopedia of Type Strains, Phase I: the one thousand microbial genomes (KMG-I) project.</title>
        <authorList>
            <person name="Kyrpides N."/>
        </authorList>
    </citation>
    <scope>NUCLEOTIDE SEQUENCE [LARGE SCALE GENOMIC DNA]</scope>
    <source>
        <strain evidence="14 15">DSM 6562</strain>
    </source>
</reference>
<dbReference type="SMART" id="SM00304">
    <property type="entry name" value="HAMP"/>
    <property type="match status" value="1"/>
</dbReference>
<evidence type="ECO:0000256" key="9">
    <source>
        <dbReference type="PROSITE-ProRule" id="PRU00284"/>
    </source>
</evidence>
<comment type="caution">
    <text evidence="14">The sequence shown here is derived from an EMBL/GenBank/DDBJ whole genome shotgun (WGS) entry which is preliminary data.</text>
</comment>
<gene>
    <name evidence="14" type="ORF">LX24_00690</name>
</gene>